<evidence type="ECO:0008006" key="3">
    <source>
        <dbReference type="Google" id="ProtNLM"/>
    </source>
</evidence>
<dbReference type="RefSeq" id="WP_184479010.1">
    <property type="nucleotide sequence ID" value="NZ_JACHIV010000001.1"/>
</dbReference>
<gene>
    <name evidence="1" type="ORF">BJ969_002400</name>
</gene>
<dbReference type="EMBL" id="JACHIV010000001">
    <property type="protein sequence ID" value="MBB5069312.1"/>
    <property type="molecule type" value="Genomic_DNA"/>
</dbReference>
<protein>
    <recommendedName>
        <fullName evidence="3">DUF397 domain-containing protein</fullName>
    </recommendedName>
</protein>
<evidence type="ECO:0000313" key="1">
    <source>
        <dbReference type="EMBL" id="MBB5069312.1"/>
    </source>
</evidence>
<keyword evidence="2" id="KW-1185">Reference proteome</keyword>
<reference evidence="1 2" key="1">
    <citation type="submission" date="2020-08" db="EMBL/GenBank/DDBJ databases">
        <title>Sequencing the genomes of 1000 actinobacteria strains.</title>
        <authorList>
            <person name="Klenk H.-P."/>
        </authorList>
    </citation>
    <scope>NUCLEOTIDE SEQUENCE [LARGE SCALE GENOMIC DNA]</scope>
    <source>
        <strain evidence="1 2">DSM 45582</strain>
    </source>
</reference>
<evidence type="ECO:0000313" key="2">
    <source>
        <dbReference type="Proteomes" id="UP000580474"/>
    </source>
</evidence>
<dbReference type="AlphaFoldDB" id="A0A840NJH5"/>
<proteinExistence type="predicted"/>
<accession>A0A840NJH5</accession>
<dbReference type="Proteomes" id="UP000580474">
    <property type="component" value="Unassembled WGS sequence"/>
</dbReference>
<sequence length="63" mass="6639">MLAEPDRTKSDRSGRANACVEVAVNLPGRALWLDTELGVVSPVSISDAFASFLGAVKAGRFDC</sequence>
<name>A0A840NJH5_9PSEU</name>
<comment type="caution">
    <text evidence="1">The sequence shown here is derived from an EMBL/GenBank/DDBJ whole genome shotgun (WGS) entry which is preliminary data.</text>
</comment>
<organism evidence="1 2">
    <name type="scientific">Saccharopolyspora gloriosae</name>
    <dbReference type="NCBI Taxonomy" id="455344"/>
    <lineage>
        <taxon>Bacteria</taxon>
        <taxon>Bacillati</taxon>
        <taxon>Actinomycetota</taxon>
        <taxon>Actinomycetes</taxon>
        <taxon>Pseudonocardiales</taxon>
        <taxon>Pseudonocardiaceae</taxon>
        <taxon>Saccharopolyspora</taxon>
    </lineage>
</organism>